<keyword evidence="2" id="KW-1185">Reference proteome</keyword>
<dbReference type="Proteomes" id="UP001372338">
    <property type="component" value="Unassembled WGS sequence"/>
</dbReference>
<reference evidence="1 2" key="1">
    <citation type="submission" date="2024-01" db="EMBL/GenBank/DDBJ databases">
        <title>The genomes of 5 underutilized Papilionoideae crops provide insights into root nodulation and disease resistanc.</title>
        <authorList>
            <person name="Yuan L."/>
        </authorList>
    </citation>
    <scope>NUCLEOTIDE SEQUENCE [LARGE SCALE GENOMIC DNA]</scope>
    <source>
        <strain evidence="1">ZHUSHIDOU_FW_LH</strain>
        <tissue evidence="1">Leaf</tissue>
    </source>
</reference>
<comment type="caution">
    <text evidence="1">The sequence shown here is derived from an EMBL/GenBank/DDBJ whole genome shotgun (WGS) entry which is preliminary data.</text>
</comment>
<evidence type="ECO:0000313" key="2">
    <source>
        <dbReference type="Proteomes" id="UP001372338"/>
    </source>
</evidence>
<evidence type="ECO:0000313" key="1">
    <source>
        <dbReference type="EMBL" id="KAK7259301.1"/>
    </source>
</evidence>
<protein>
    <submittedName>
        <fullName evidence="1">Uncharacterized protein</fullName>
    </submittedName>
</protein>
<name>A0AAN9I3P5_CROPI</name>
<accession>A0AAN9I3P5</accession>
<sequence>MKMDAEQKVVGKKRKWDEPLDNQNKIQCMEEGTQICETVNEGKLDEPMSILTLSENANRTGDEMKIAITIESVRSKVLEVKGDKSTADESNLHQIFSQIKLQGNGSMQHQQLRKLTSGRTILKQHWYSPLNKSRLDACLLEIDKHLRKSGKSLNDYPNMPIPDCDPSAVMCNTLIAEQLDFNRQALAEEFETLQQSMTDEQKNAFQQIFQAIETKQDLLINITLKDSNYC</sequence>
<organism evidence="1 2">
    <name type="scientific">Crotalaria pallida</name>
    <name type="common">Smooth rattlebox</name>
    <name type="synonym">Crotalaria striata</name>
    <dbReference type="NCBI Taxonomy" id="3830"/>
    <lineage>
        <taxon>Eukaryota</taxon>
        <taxon>Viridiplantae</taxon>
        <taxon>Streptophyta</taxon>
        <taxon>Embryophyta</taxon>
        <taxon>Tracheophyta</taxon>
        <taxon>Spermatophyta</taxon>
        <taxon>Magnoliopsida</taxon>
        <taxon>eudicotyledons</taxon>
        <taxon>Gunneridae</taxon>
        <taxon>Pentapetalae</taxon>
        <taxon>rosids</taxon>
        <taxon>fabids</taxon>
        <taxon>Fabales</taxon>
        <taxon>Fabaceae</taxon>
        <taxon>Papilionoideae</taxon>
        <taxon>50 kb inversion clade</taxon>
        <taxon>genistoids sensu lato</taxon>
        <taxon>core genistoids</taxon>
        <taxon>Crotalarieae</taxon>
        <taxon>Crotalaria</taxon>
    </lineage>
</organism>
<gene>
    <name evidence="1" type="ORF">RIF29_24905</name>
</gene>
<dbReference type="AlphaFoldDB" id="A0AAN9I3P5"/>
<dbReference type="EMBL" id="JAYWIO010000005">
    <property type="protein sequence ID" value="KAK7259301.1"/>
    <property type="molecule type" value="Genomic_DNA"/>
</dbReference>
<proteinExistence type="predicted"/>